<feature type="transmembrane region" description="Helical" evidence="1">
    <location>
        <begin position="38"/>
        <end position="57"/>
    </location>
</feature>
<dbReference type="EMBL" id="JAZDDG010000001">
    <property type="protein sequence ID" value="MEE1975075.1"/>
    <property type="molecule type" value="Genomic_DNA"/>
</dbReference>
<accession>A0ABU7IQA7</accession>
<keyword evidence="1" id="KW-1133">Transmembrane helix</keyword>
<feature type="transmembrane region" description="Helical" evidence="1">
    <location>
        <begin position="7"/>
        <end position="26"/>
    </location>
</feature>
<keyword evidence="1" id="KW-0472">Membrane</keyword>
<sequence length="110" mass="13299">MRKILDKWYLSVFIIPIILTYLTNYFELPIIFQNWKNSIITSLVILLGILVYEIITLTKRVKELEEKPKKSDKKIIKELLNTLNIDKFHEDIVRQDAWNGYQREDIYRIL</sequence>
<name>A0ABU7IQA7_9FLAO</name>
<protein>
    <submittedName>
        <fullName evidence="2">Uncharacterized protein</fullName>
    </submittedName>
</protein>
<reference evidence="2 3" key="1">
    <citation type="submission" date="2024-01" db="EMBL/GenBank/DDBJ databases">
        <title>Maribacter spp. originated from different algae showed divergent polysaccharides utilization ability.</title>
        <authorList>
            <person name="Wang H."/>
            <person name="Wu Y."/>
        </authorList>
    </citation>
    <scope>NUCLEOTIDE SEQUENCE [LARGE SCALE GENOMIC DNA]</scope>
    <source>
        <strain evidence="2 3">PR1</strain>
    </source>
</reference>
<evidence type="ECO:0000313" key="3">
    <source>
        <dbReference type="Proteomes" id="UP001356308"/>
    </source>
</evidence>
<evidence type="ECO:0000313" key="2">
    <source>
        <dbReference type="EMBL" id="MEE1975075.1"/>
    </source>
</evidence>
<evidence type="ECO:0000256" key="1">
    <source>
        <dbReference type="SAM" id="Phobius"/>
    </source>
</evidence>
<dbReference type="Proteomes" id="UP001356308">
    <property type="component" value="Unassembled WGS sequence"/>
</dbReference>
<proteinExistence type="predicted"/>
<organism evidence="2 3">
    <name type="scientific">Maribacter cobaltidurans</name>
    <dbReference type="NCBI Taxonomy" id="1178778"/>
    <lineage>
        <taxon>Bacteria</taxon>
        <taxon>Pseudomonadati</taxon>
        <taxon>Bacteroidota</taxon>
        <taxon>Flavobacteriia</taxon>
        <taxon>Flavobacteriales</taxon>
        <taxon>Flavobacteriaceae</taxon>
        <taxon>Maribacter</taxon>
    </lineage>
</organism>
<keyword evidence="1" id="KW-0812">Transmembrane</keyword>
<dbReference type="RefSeq" id="WP_272649892.1">
    <property type="nucleotide sequence ID" value="NZ_JAZDDG010000001.1"/>
</dbReference>
<keyword evidence="3" id="KW-1185">Reference proteome</keyword>
<gene>
    <name evidence="2" type="ORF">V1I91_03275</name>
</gene>
<comment type="caution">
    <text evidence="2">The sequence shown here is derived from an EMBL/GenBank/DDBJ whole genome shotgun (WGS) entry which is preliminary data.</text>
</comment>